<dbReference type="PRINTS" id="PR00032">
    <property type="entry name" value="HTHARAC"/>
</dbReference>
<evidence type="ECO:0000259" key="6">
    <source>
        <dbReference type="PROSITE" id="PS01124"/>
    </source>
</evidence>
<keyword evidence="8" id="KW-1185">Reference proteome</keyword>
<gene>
    <name evidence="7" type="ORF">DYL59_29390</name>
</gene>
<dbReference type="InterPro" id="IPR011051">
    <property type="entry name" value="RmlC_Cupin_sf"/>
</dbReference>
<dbReference type="PROSITE" id="PS01124">
    <property type="entry name" value="HTH_ARAC_FAMILY_2"/>
    <property type="match status" value="1"/>
</dbReference>
<proteinExistence type="predicted"/>
<dbReference type="InterPro" id="IPR003313">
    <property type="entry name" value="AraC-bd"/>
</dbReference>
<dbReference type="Gene3D" id="1.10.10.60">
    <property type="entry name" value="Homeodomain-like"/>
    <property type="match status" value="1"/>
</dbReference>
<dbReference type="PANTHER" id="PTHR11019">
    <property type="entry name" value="HTH-TYPE TRANSCRIPTIONAL REGULATOR NIMR"/>
    <property type="match status" value="1"/>
</dbReference>
<dbReference type="PROSITE" id="PS00041">
    <property type="entry name" value="HTH_ARAC_FAMILY_1"/>
    <property type="match status" value="1"/>
</dbReference>
<dbReference type="FunFam" id="1.10.10.60:FF:000132">
    <property type="entry name" value="AraC family transcriptional regulator"/>
    <property type="match status" value="1"/>
</dbReference>
<dbReference type="GO" id="GO:0003700">
    <property type="term" value="F:DNA-binding transcription factor activity"/>
    <property type="evidence" value="ECO:0007669"/>
    <property type="project" value="InterPro"/>
</dbReference>
<dbReference type="InterPro" id="IPR020449">
    <property type="entry name" value="Tscrpt_reg_AraC-type_HTH"/>
</dbReference>
<organism evidence="7 8">
    <name type="scientific">Pseudomonas kairouanensis</name>
    <dbReference type="NCBI Taxonomy" id="2293832"/>
    <lineage>
        <taxon>Bacteria</taxon>
        <taxon>Pseudomonadati</taxon>
        <taxon>Pseudomonadota</taxon>
        <taxon>Gammaproteobacteria</taxon>
        <taxon>Pseudomonadales</taxon>
        <taxon>Pseudomonadaceae</taxon>
        <taxon>Pseudomonas</taxon>
    </lineage>
</organism>
<dbReference type="SUPFAM" id="SSF51182">
    <property type="entry name" value="RmlC-like cupins"/>
    <property type="match status" value="1"/>
</dbReference>
<comment type="caution">
    <text evidence="7">The sequence shown here is derived from an EMBL/GenBank/DDBJ whole genome shotgun (WGS) entry which is preliminary data.</text>
</comment>
<dbReference type="Pfam" id="PF12833">
    <property type="entry name" value="HTH_18"/>
    <property type="match status" value="1"/>
</dbReference>
<evidence type="ECO:0000313" key="8">
    <source>
        <dbReference type="Proteomes" id="UP000297391"/>
    </source>
</evidence>
<evidence type="ECO:0000256" key="5">
    <source>
        <dbReference type="ARBA" id="ARBA00023163"/>
    </source>
</evidence>
<dbReference type="CDD" id="cd06124">
    <property type="entry name" value="cupin_NimR-like_N"/>
    <property type="match status" value="1"/>
</dbReference>
<dbReference type="EMBL" id="QUZU01000066">
    <property type="protein sequence ID" value="TFY84396.1"/>
    <property type="molecule type" value="Genomic_DNA"/>
</dbReference>
<keyword evidence="3" id="KW-0238">DNA-binding</keyword>
<evidence type="ECO:0000313" key="7">
    <source>
        <dbReference type="EMBL" id="TFY84396.1"/>
    </source>
</evidence>
<keyword evidence="2" id="KW-0805">Transcription regulation</keyword>
<dbReference type="SUPFAM" id="SSF46689">
    <property type="entry name" value="Homeodomain-like"/>
    <property type="match status" value="1"/>
</dbReference>
<keyword evidence="5" id="KW-0804">Transcription</keyword>
<evidence type="ECO:0000256" key="3">
    <source>
        <dbReference type="ARBA" id="ARBA00023125"/>
    </source>
</evidence>
<keyword evidence="4" id="KW-0010">Activator</keyword>
<dbReference type="SMART" id="SM00342">
    <property type="entry name" value="HTH_ARAC"/>
    <property type="match status" value="1"/>
</dbReference>
<accession>A0A4Z0AC11</accession>
<dbReference type="InterPro" id="IPR018060">
    <property type="entry name" value="HTH_AraC"/>
</dbReference>
<keyword evidence="1" id="KW-0678">Repressor</keyword>
<name>A0A4Z0AC11_9PSED</name>
<feature type="domain" description="HTH araC/xylS-type" evidence="6">
    <location>
        <begin position="207"/>
        <end position="284"/>
    </location>
</feature>
<dbReference type="Pfam" id="PF02311">
    <property type="entry name" value="AraC_binding"/>
    <property type="match status" value="1"/>
</dbReference>
<dbReference type="InterPro" id="IPR014710">
    <property type="entry name" value="RmlC-like_jellyroll"/>
</dbReference>
<protein>
    <submittedName>
        <fullName evidence="7">AraC family transcriptional regulator</fullName>
    </submittedName>
</protein>
<dbReference type="InterPro" id="IPR018062">
    <property type="entry name" value="HTH_AraC-typ_CS"/>
</dbReference>
<reference evidence="7 8" key="1">
    <citation type="journal article" date="2019" name="Syst. Appl. Microbiol.">
        <title>New species of pathogenic Pseudomonas isolated from citrus in Tunisia: Proposal of Pseudomonas kairouanensis sp. nov. and Pseudomonas nabeulensis sp. nov.</title>
        <authorList>
            <person name="Oueslati M."/>
            <person name="Mulet M."/>
            <person name="Gomila M."/>
            <person name="Berge O."/>
            <person name="Hajlaoui M.R."/>
            <person name="Lalucat J."/>
            <person name="Sadfi-Zouaoui N."/>
            <person name="Garcia-Valdes E."/>
        </authorList>
    </citation>
    <scope>NUCLEOTIDE SEQUENCE [LARGE SCALE GENOMIC DNA]</scope>
    <source>
        <strain evidence="7 8">KC12</strain>
    </source>
</reference>
<dbReference type="GO" id="GO:0043565">
    <property type="term" value="F:sequence-specific DNA binding"/>
    <property type="evidence" value="ECO:0007669"/>
    <property type="project" value="InterPro"/>
</dbReference>
<dbReference type="Gene3D" id="2.60.120.10">
    <property type="entry name" value="Jelly Rolls"/>
    <property type="match status" value="1"/>
</dbReference>
<sequence length="285" mass="31765">MPASIDKVTIWEPAMKHDARTVSPAANVNGRSEDYLDYQDVPRVMTALVRNQASGEYNAPHTHRHGQLLYAISGVMRAEADGSLWFLPPKRALWIPAGVVHDQLMLTPVQMRSIYIQADAAQGFGDRCRVVDVSLLLRELILVLASEPIEYSLEGRNSHVVALILSELAAAPTLPLQIPWPLDRRLLVVCNAILDAPGQSHLVEYWADKVGASSRTLIRLFLKETGLTYRQWVQQVRLACALERLEKGESVGRIARELGYVSASAFSAMFRRAIGTSPREFLVRD</sequence>
<dbReference type="OrthoDB" id="9804543at2"/>
<evidence type="ECO:0000256" key="4">
    <source>
        <dbReference type="ARBA" id="ARBA00023159"/>
    </source>
</evidence>
<dbReference type="GO" id="GO:0009893">
    <property type="term" value="P:positive regulation of metabolic process"/>
    <property type="evidence" value="ECO:0007669"/>
    <property type="project" value="UniProtKB-ARBA"/>
</dbReference>
<dbReference type="InterPro" id="IPR009057">
    <property type="entry name" value="Homeodomain-like_sf"/>
</dbReference>
<dbReference type="PANTHER" id="PTHR11019:SF159">
    <property type="entry name" value="TRANSCRIPTIONAL REGULATOR-RELATED"/>
    <property type="match status" value="1"/>
</dbReference>
<dbReference type="AlphaFoldDB" id="A0A4Z0AC11"/>
<dbReference type="Proteomes" id="UP000297391">
    <property type="component" value="Unassembled WGS sequence"/>
</dbReference>
<evidence type="ECO:0000256" key="2">
    <source>
        <dbReference type="ARBA" id="ARBA00023015"/>
    </source>
</evidence>
<evidence type="ECO:0000256" key="1">
    <source>
        <dbReference type="ARBA" id="ARBA00022491"/>
    </source>
</evidence>